<dbReference type="SMART" id="SM00355">
    <property type="entry name" value="ZnF_C2H2"/>
    <property type="match status" value="8"/>
</dbReference>
<dbReference type="GO" id="GO:0008270">
    <property type="term" value="F:zinc ion binding"/>
    <property type="evidence" value="ECO:0007669"/>
    <property type="project" value="UniProtKB-KW"/>
</dbReference>
<keyword evidence="9" id="KW-0539">Nucleus</keyword>
<evidence type="ECO:0000256" key="3">
    <source>
        <dbReference type="ARBA" id="ARBA00022723"/>
    </source>
</evidence>
<dbReference type="Gene3D" id="6.10.140.140">
    <property type="match status" value="1"/>
</dbReference>
<feature type="domain" description="C2H2-type" evidence="11">
    <location>
        <begin position="377"/>
        <end position="404"/>
    </location>
</feature>
<dbReference type="PROSITE" id="PS50157">
    <property type="entry name" value="ZINC_FINGER_C2H2_2"/>
    <property type="match status" value="10"/>
</dbReference>
<keyword evidence="4" id="KW-0677">Repeat</keyword>
<dbReference type="EMBL" id="JAULJE010000021">
    <property type="protein sequence ID" value="KAK1329833.1"/>
    <property type="molecule type" value="Genomic_DNA"/>
</dbReference>
<dbReference type="FunFam" id="3.30.160.60:FF:000688">
    <property type="entry name" value="zinc finger protein 197 isoform X1"/>
    <property type="match status" value="1"/>
</dbReference>
<feature type="domain" description="C2H2-type" evidence="11">
    <location>
        <begin position="545"/>
        <end position="572"/>
    </location>
</feature>
<feature type="domain" description="C2H2-type" evidence="11">
    <location>
        <begin position="517"/>
        <end position="544"/>
    </location>
</feature>
<dbReference type="CDD" id="cd07765">
    <property type="entry name" value="KRAB_A-box"/>
    <property type="match status" value="1"/>
</dbReference>
<dbReference type="SUPFAM" id="SSF109640">
    <property type="entry name" value="KRAB domain (Kruppel-associated box)"/>
    <property type="match status" value="1"/>
</dbReference>
<gene>
    <name evidence="13" type="ORF">QTO34_010016</name>
</gene>
<keyword evidence="7" id="KW-0805">Transcription regulation</keyword>
<evidence type="ECO:0000256" key="2">
    <source>
        <dbReference type="ARBA" id="ARBA00006991"/>
    </source>
</evidence>
<dbReference type="Pfam" id="PF01352">
    <property type="entry name" value="KRAB"/>
    <property type="match status" value="1"/>
</dbReference>
<evidence type="ECO:0000256" key="10">
    <source>
        <dbReference type="PROSITE-ProRule" id="PRU00042"/>
    </source>
</evidence>
<evidence type="ECO:0000256" key="4">
    <source>
        <dbReference type="ARBA" id="ARBA00022737"/>
    </source>
</evidence>
<dbReference type="InterPro" id="IPR036051">
    <property type="entry name" value="KRAB_dom_sf"/>
</dbReference>
<dbReference type="InterPro" id="IPR036236">
    <property type="entry name" value="Znf_C2H2_sf"/>
</dbReference>
<feature type="domain" description="C2H2-type" evidence="11">
    <location>
        <begin position="318"/>
        <end position="348"/>
    </location>
</feature>
<dbReference type="FunFam" id="3.30.160.60:FF:000358">
    <property type="entry name" value="zinc finger protein 24"/>
    <property type="match status" value="2"/>
</dbReference>
<proteinExistence type="inferred from homology"/>
<feature type="domain" description="KRAB" evidence="12">
    <location>
        <begin position="98"/>
        <end position="177"/>
    </location>
</feature>
<evidence type="ECO:0000259" key="12">
    <source>
        <dbReference type="PROSITE" id="PS50805"/>
    </source>
</evidence>
<dbReference type="InterPro" id="IPR013087">
    <property type="entry name" value="Znf_C2H2_type"/>
</dbReference>
<dbReference type="GO" id="GO:0000981">
    <property type="term" value="F:DNA-binding transcription factor activity, RNA polymerase II-specific"/>
    <property type="evidence" value="ECO:0007669"/>
    <property type="project" value="TreeGrafter"/>
</dbReference>
<dbReference type="PROSITE" id="PS00028">
    <property type="entry name" value="ZINC_FINGER_C2H2_1"/>
    <property type="match status" value="7"/>
</dbReference>
<dbReference type="SUPFAM" id="SSF57667">
    <property type="entry name" value="beta-beta-alpha zinc fingers"/>
    <property type="match status" value="5"/>
</dbReference>
<evidence type="ECO:0000256" key="6">
    <source>
        <dbReference type="ARBA" id="ARBA00022833"/>
    </source>
</evidence>
<comment type="caution">
    <text evidence="13">The sequence shown here is derived from an EMBL/GenBank/DDBJ whole genome shotgun (WGS) entry which is preliminary data.</text>
</comment>
<dbReference type="FunFam" id="3.30.160.60:FF:002343">
    <property type="entry name" value="Zinc finger protein 33A"/>
    <property type="match status" value="4"/>
</dbReference>
<dbReference type="AlphaFoldDB" id="A0AA40LFM4"/>
<dbReference type="GO" id="GO:0000977">
    <property type="term" value="F:RNA polymerase II transcription regulatory region sequence-specific DNA binding"/>
    <property type="evidence" value="ECO:0007669"/>
    <property type="project" value="TreeGrafter"/>
</dbReference>
<feature type="domain" description="C2H2-type" evidence="11">
    <location>
        <begin position="489"/>
        <end position="516"/>
    </location>
</feature>
<keyword evidence="6" id="KW-0862">Zinc</keyword>
<dbReference type="Pfam" id="PF13465">
    <property type="entry name" value="zf-H2C2_2"/>
    <property type="match status" value="1"/>
</dbReference>
<protein>
    <submittedName>
        <fullName evidence="13">Uncharacterized protein</fullName>
    </submittedName>
</protein>
<evidence type="ECO:0000256" key="9">
    <source>
        <dbReference type="ARBA" id="ARBA00023242"/>
    </source>
</evidence>
<keyword evidence="5 10" id="KW-0863">Zinc-finger</keyword>
<dbReference type="FunFam" id="3.30.160.60:FF:000023">
    <property type="entry name" value="zinc finger protein 37 homolog"/>
    <property type="match status" value="1"/>
</dbReference>
<keyword evidence="3" id="KW-0479">Metal-binding</keyword>
<comment type="subcellular location">
    <subcellularLocation>
        <location evidence="1">Nucleus</location>
    </subcellularLocation>
</comment>
<feature type="domain" description="C2H2-type" evidence="11">
    <location>
        <begin position="405"/>
        <end position="432"/>
    </location>
</feature>
<evidence type="ECO:0000256" key="5">
    <source>
        <dbReference type="ARBA" id="ARBA00022771"/>
    </source>
</evidence>
<dbReference type="PROSITE" id="PS50805">
    <property type="entry name" value="KRAB"/>
    <property type="match status" value="1"/>
</dbReference>
<evidence type="ECO:0000313" key="14">
    <source>
        <dbReference type="Proteomes" id="UP001177744"/>
    </source>
</evidence>
<keyword evidence="8" id="KW-0804">Transcription</keyword>
<feature type="domain" description="C2H2-type" evidence="11">
    <location>
        <begin position="433"/>
        <end position="460"/>
    </location>
</feature>
<dbReference type="PANTHER" id="PTHR24381">
    <property type="entry name" value="ZINC FINGER PROTEIN"/>
    <property type="match status" value="1"/>
</dbReference>
<feature type="domain" description="C2H2-type" evidence="11">
    <location>
        <begin position="461"/>
        <end position="488"/>
    </location>
</feature>
<accession>A0AA40LFM4</accession>
<feature type="domain" description="C2H2-type" evidence="11">
    <location>
        <begin position="573"/>
        <end position="600"/>
    </location>
</feature>
<evidence type="ECO:0000259" key="11">
    <source>
        <dbReference type="PROSITE" id="PS50157"/>
    </source>
</evidence>
<evidence type="ECO:0000256" key="8">
    <source>
        <dbReference type="ARBA" id="ARBA00023163"/>
    </source>
</evidence>
<comment type="similarity">
    <text evidence="2">Belongs to the krueppel C2H2-type zinc-finger protein family.</text>
</comment>
<dbReference type="PANTHER" id="PTHR24381:SF448">
    <property type="entry name" value="ZINC FINGER PROTEIN 819"/>
    <property type="match status" value="1"/>
</dbReference>
<feature type="domain" description="C2H2-type" evidence="11">
    <location>
        <begin position="349"/>
        <end position="376"/>
    </location>
</feature>
<dbReference type="GO" id="GO:0005634">
    <property type="term" value="C:nucleus"/>
    <property type="evidence" value="ECO:0007669"/>
    <property type="project" value="UniProtKB-SubCell"/>
</dbReference>
<keyword evidence="14" id="KW-1185">Reference proteome</keyword>
<dbReference type="Gene3D" id="3.30.160.60">
    <property type="entry name" value="Classic Zinc Finger"/>
    <property type="match status" value="9"/>
</dbReference>
<evidence type="ECO:0000256" key="7">
    <source>
        <dbReference type="ARBA" id="ARBA00023015"/>
    </source>
</evidence>
<dbReference type="SMART" id="SM00349">
    <property type="entry name" value="KRAB"/>
    <property type="match status" value="1"/>
</dbReference>
<dbReference type="FunFam" id="3.30.160.60:FF:000200">
    <property type="entry name" value="zinc finger protein 510 isoform X2"/>
    <property type="match status" value="1"/>
</dbReference>
<evidence type="ECO:0000256" key="1">
    <source>
        <dbReference type="ARBA" id="ARBA00004123"/>
    </source>
</evidence>
<dbReference type="InterPro" id="IPR001909">
    <property type="entry name" value="KRAB"/>
</dbReference>
<dbReference type="Pfam" id="PF00096">
    <property type="entry name" value="zf-C2H2"/>
    <property type="match status" value="5"/>
</dbReference>
<name>A0AA40LFM4_CNENI</name>
<dbReference type="Proteomes" id="UP001177744">
    <property type="component" value="Unassembled WGS sequence"/>
</dbReference>
<evidence type="ECO:0000313" key="13">
    <source>
        <dbReference type="EMBL" id="KAK1329833.1"/>
    </source>
</evidence>
<sequence length="604" mass="68081">MCPNDVNCMDDDFCLWRAVPWRRLESTFPRNTAHGRSLQWCSQPTRGIEARSHRRTHARAGTGTAIPAAASSPAAPAPLGPQSAMAAPALGSFAEVGVTFEDIALFFSREEWSLLDEGQRQLYLNVMLENFELVSSLGCCCGAENVEAATEQKVSVKVSQARNPKVALSSQKSHPCESCGLVLGNIFHVMELQGAQHGQILLRCGGCAKRFYFSIKFHQQPVRENTVIRGVDRISLANSYNFNVSQNHFSCGEVQQGVLTGSGHLYLKATQTRDSPNATPASVMTFQRRQNDYTRKECKKDISYTHTFIQEKGFNAGNRCFVSSECGKYFIKFSCFHDQQRGHTGERPYQCSEYGKAFSSINSQGDHEALHTGERPYERSECGKAFSSSSALHYDQRVHTGERPYECSECGKSFKNISHLHKHQRVHTGEKPYQCSECGKFFTTNNHLRIHQRVHTGEKPYKCSECGKSFSTNTNLRIHQRVHTGEKPYKCSECVKSFTWSTALRRHQRIHTGEKPYECSVCGKTFTQFSGLQYHQGVHTGEKPYTCSECGKSFRTTTHLRTHQIVHTGEKAYKCSDCGKSFTRSSSLQCHRRAHTRESRYDCN</sequence>
<organism evidence="13 14">
    <name type="scientific">Cnephaeus nilssonii</name>
    <name type="common">Northern bat</name>
    <name type="synonym">Eptesicus nilssonii</name>
    <dbReference type="NCBI Taxonomy" id="3371016"/>
    <lineage>
        <taxon>Eukaryota</taxon>
        <taxon>Metazoa</taxon>
        <taxon>Chordata</taxon>
        <taxon>Craniata</taxon>
        <taxon>Vertebrata</taxon>
        <taxon>Euteleostomi</taxon>
        <taxon>Mammalia</taxon>
        <taxon>Eutheria</taxon>
        <taxon>Laurasiatheria</taxon>
        <taxon>Chiroptera</taxon>
        <taxon>Yangochiroptera</taxon>
        <taxon>Vespertilionidae</taxon>
        <taxon>Cnephaeus</taxon>
    </lineage>
</organism>
<reference evidence="13" key="1">
    <citation type="submission" date="2023-06" db="EMBL/GenBank/DDBJ databases">
        <title>Reference genome for the Northern bat (Eptesicus nilssonii), a most northern bat species.</title>
        <authorList>
            <person name="Laine V.N."/>
            <person name="Pulliainen A.T."/>
            <person name="Lilley T.M."/>
        </authorList>
    </citation>
    <scope>NUCLEOTIDE SEQUENCE</scope>
    <source>
        <strain evidence="13">BLF_Eptnil</strain>
        <tissue evidence="13">Kidney</tissue>
    </source>
</reference>